<dbReference type="InterPro" id="IPR036847">
    <property type="entry name" value="RimP_C_sf"/>
</dbReference>
<dbReference type="NCBIfam" id="NF000929">
    <property type="entry name" value="PRK00092.2-1"/>
    <property type="match status" value="1"/>
</dbReference>
<evidence type="ECO:0000259" key="5">
    <source>
        <dbReference type="Pfam" id="PF02576"/>
    </source>
</evidence>
<evidence type="ECO:0000256" key="1">
    <source>
        <dbReference type="ARBA" id="ARBA00022490"/>
    </source>
</evidence>
<dbReference type="SUPFAM" id="SSF74942">
    <property type="entry name" value="YhbC-like, C-terminal domain"/>
    <property type="match status" value="1"/>
</dbReference>
<dbReference type="Gene3D" id="3.30.300.70">
    <property type="entry name" value="RimP-like superfamily, N-terminal"/>
    <property type="match status" value="1"/>
</dbReference>
<feature type="compositionally biased region" description="Low complexity" evidence="4">
    <location>
        <begin position="173"/>
        <end position="183"/>
    </location>
</feature>
<dbReference type="InterPro" id="IPR028989">
    <property type="entry name" value="RimP_N"/>
</dbReference>
<evidence type="ECO:0000313" key="7">
    <source>
        <dbReference type="EMBL" id="RRS05806.1"/>
    </source>
</evidence>
<proteinExistence type="inferred from homology"/>
<dbReference type="GO" id="GO:0005829">
    <property type="term" value="C:cytosol"/>
    <property type="evidence" value="ECO:0007669"/>
    <property type="project" value="TreeGrafter"/>
</dbReference>
<dbReference type="Proteomes" id="UP000269265">
    <property type="component" value="Unassembled WGS sequence"/>
</dbReference>
<name>A0A426VFU0_9BURK</name>
<dbReference type="Gene3D" id="2.30.30.180">
    <property type="entry name" value="Ribosome maturation factor RimP, C-terminal domain"/>
    <property type="match status" value="1"/>
</dbReference>
<keyword evidence="1 3" id="KW-0963">Cytoplasm</keyword>
<dbReference type="RefSeq" id="WP_125241713.1">
    <property type="nucleotide sequence ID" value="NZ_RSED01000002.1"/>
</dbReference>
<keyword evidence="8" id="KW-1185">Reference proteome</keyword>
<dbReference type="EMBL" id="RSED01000002">
    <property type="protein sequence ID" value="RRS05806.1"/>
    <property type="molecule type" value="Genomic_DNA"/>
</dbReference>
<dbReference type="GO" id="GO:0006412">
    <property type="term" value="P:translation"/>
    <property type="evidence" value="ECO:0007669"/>
    <property type="project" value="TreeGrafter"/>
</dbReference>
<comment type="similarity">
    <text evidence="3">Belongs to the RimP family.</text>
</comment>
<accession>A0A426VFU0</accession>
<dbReference type="AlphaFoldDB" id="A0A426VFU0"/>
<dbReference type="InterPro" id="IPR035956">
    <property type="entry name" value="RimP_N_sf"/>
</dbReference>
<evidence type="ECO:0000259" key="6">
    <source>
        <dbReference type="Pfam" id="PF17384"/>
    </source>
</evidence>
<feature type="domain" description="Ribosome maturation factor RimP N-terminal" evidence="5">
    <location>
        <begin position="7"/>
        <end position="82"/>
    </location>
</feature>
<comment type="subcellular location">
    <subcellularLocation>
        <location evidence="3">Cytoplasm</location>
    </subcellularLocation>
</comment>
<dbReference type="InterPro" id="IPR003728">
    <property type="entry name" value="Ribosome_maturation_RimP"/>
</dbReference>
<feature type="domain" description="Ribosome maturation factor RimP C-terminal" evidence="6">
    <location>
        <begin position="85"/>
        <end position="161"/>
    </location>
</feature>
<organism evidence="7 8">
    <name type="scientific">Aquabacterium soli</name>
    <dbReference type="NCBI Taxonomy" id="2493092"/>
    <lineage>
        <taxon>Bacteria</taxon>
        <taxon>Pseudomonadati</taxon>
        <taxon>Pseudomonadota</taxon>
        <taxon>Betaproteobacteria</taxon>
        <taxon>Burkholderiales</taxon>
        <taxon>Aquabacterium</taxon>
    </lineage>
</organism>
<evidence type="ECO:0000256" key="3">
    <source>
        <dbReference type="HAMAP-Rule" id="MF_01077"/>
    </source>
</evidence>
<evidence type="ECO:0000256" key="2">
    <source>
        <dbReference type="ARBA" id="ARBA00022517"/>
    </source>
</evidence>
<dbReference type="PANTHER" id="PTHR33867:SF1">
    <property type="entry name" value="RIBOSOME MATURATION FACTOR RIMP"/>
    <property type="match status" value="1"/>
</dbReference>
<gene>
    <name evidence="3 7" type="primary">rimP</name>
    <name evidence="7" type="ORF">EIP75_02775</name>
</gene>
<evidence type="ECO:0000313" key="8">
    <source>
        <dbReference type="Proteomes" id="UP000269265"/>
    </source>
</evidence>
<dbReference type="CDD" id="cd01734">
    <property type="entry name" value="YlxS_C"/>
    <property type="match status" value="1"/>
</dbReference>
<protein>
    <recommendedName>
        <fullName evidence="3">Ribosome maturation factor RimP</fullName>
    </recommendedName>
</protein>
<dbReference type="OrthoDB" id="9805006at2"/>
<dbReference type="PANTHER" id="PTHR33867">
    <property type="entry name" value="RIBOSOME MATURATION FACTOR RIMP"/>
    <property type="match status" value="1"/>
</dbReference>
<comment type="caution">
    <text evidence="7">The sequence shown here is derived from an EMBL/GenBank/DDBJ whole genome shotgun (WGS) entry which is preliminary data.</text>
</comment>
<dbReference type="SUPFAM" id="SSF75420">
    <property type="entry name" value="YhbC-like, N-terminal domain"/>
    <property type="match status" value="1"/>
</dbReference>
<reference evidence="7 8" key="1">
    <citation type="submission" date="2018-12" db="EMBL/GenBank/DDBJ databases">
        <title>The whole draft genome of Aquabacterium sp. SJQ9.</title>
        <authorList>
            <person name="Sun L."/>
            <person name="Gao X."/>
            <person name="Chen W."/>
            <person name="Huang K."/>
        </authorList>
    </citation>
    <scope>NUCLEOTIDE SEQUENCE [LARGE SCALE GENOMIC DNA]</scope>
    <source>
        <strain evidence="7 8">SJQ9</strain>
    </source>
</reference>
<dbReference type="HAMAP" id="MF_01077">
    <property type="entry name" value="RimP"/>
    <property type="match status" value="1"/>
</dbReference>
<dbReference type="GO" id="GO:0000028">
    <property type="term" value="P:ribosomal small subunit assembly"/>
    <property type="evidence" value="ECO:0007669"/>
    <property type="project" value="TreeGrafter"/>
</dbReference>
<sequence length="193" mass="21468">MNWLKAVEDTVTGLGYELVDCERSPQGLLRVYIDRLPDKAYDLPGEFVTVEDCEKVTRQLQYALEVANTDYARLEVSSPGLDRPLKTEAHYARFVGVEIEITLKVPFQGRKKYKGVLDAVPAQGETPAGWQIVFKQGEGKNAVEQVLGFTFDEVREARLVPVVDFKGRGRRAATPAVDDAAAPEVQELGDQNK</sequence>
<dbReference type="Pfam" id="PF02576">
    <property type="entry name" value="RimP_N"/>
    <property type="match status" value="1"/>
</dbReference>
<feature type="region of interest" description="Disordered" evidence="4">
    <location>
        <begin position="173"/>
        <end position="193"/>
    </location>
</feature>
<dbReference type="Pfam" id="PF17384">
    <property type="entry name" value="DUF150_C"/>
    <property type="match status" value="1"/>
</dbReference>
<evidence type="ECO:0000256" key="4">
    <source>
        <dbReference type="SAM" id="MobiDB-lite"/>
    </source>
</evidence>
<comment type="function">
    <text evidence="3">Required for maturation of 30S ribosomal subunits.</text>
</comment>
<dbReference type="InterPro" id="IPR028998">
    <property type="entry name" value="RimP_C"/>
</dbReference>
<keyword evidence="2 3" id="KW-0690">Ribosome biogenesis</keyword>